<protein>
    <recommendedName>
        <fullName evidence="3">SnoaL-like protein</fullName>
    </recommendedName>
</protein>
<keyword evidence="2" id="KW-1185">Reference proteome</keyword>
<dbReference type="InterPro" id="IPR032710">
    <property type="entry name" value="NTF2-like_dom_sf"/>
</dbReference>
<gene>
    <name evidence="1" type="ORF">BC659_1490</name>
</gene>
<evidence type="ECO:0000313" key="1">
    <source>
        <dbReference type="EMBL" id="TDO29401.1"/>
    </source>
</evidence>
<accession>A0A4R6J3P8</accession>
<name>A0A4R6J3P8_9BACT</name>
<proteinExistence type="predicted"/>
<dbReference type="EMBL" id="SNWP01000010">
    <property type="protein sequence ID" value="TDO29401.1"/>
    <property type="molecule type" value="Genomic_DNA"/>
</dbReference>
<dbReference type="RefSeq" id="WP_133474003.1">
    <property type="nucleotide sequence ID" value="NZ_SNWP01000010.1"/>
</dbReference>
<dbReference type="OrthoDB" id="980364at2"/>
<evidence type="ECO:0000313" key="2">
    <source>
        <dbReference type="Proteomes" id="UP000295741"/>
    </source>
</evidence>
<evidence type="ECO:0008006" key="3">
    <source>
        <dbReference type="Google" id="ProtNLM"/>
    </source>
</evidence>
<dbReference type="Proteomes" id="UP000295741">
    <property type="component" value="Unassembled WGS sequence"/>
</dbReference>
<sequence length="132" mass="14944">MKTTHLQHVHVSDTTLAWLAEKYEAVDAMDAEKYRRFLSADCELQFGNNPIVQCNNEIIGGIKHFWETIRGLNHSFINILGNDNHFAAEAIIEYTRKDNLVVNVPGVTIIQRNEAGLASSVKIFIDTTPIYK</sequence>
<comment type="caution">
    <text evidence="1">The sequence shown here is derived from an EMBL/GenBank/DDBJ whole genome shotgun (WGS) entry which is preliminary data.</text>
</comment>
<dbReference type="Gene3D" id="3.10.450.50">
    <property type="match status" value="1"/>
</dbReference>
<dbReference type="SUPFAM" id="SSF54427">
    <property type="entry name" value="NTF2-like"/>
    <property type="match status" value="1"/>
</dbReference>
<organism evidence="1 2">
    <name type="scientific">Sediminibacterium goheungense</name>
    <dbReference type="NCBI Taxonomy" id="1086393"/>
    <lineage>
        <taxon>Bacteria</taxon>
        <taxon>Pseudomonadati</taxon>
        <taxon>Bacteroidota</taxon>
        <taxon>Chitinophagia</taxon>
        <taxon>Chitinophagales</taxon>
        <taxon>Chitinophagaceae</taxon>
        <taxon>Sediminibacterium</taxon>
    </lineage>
</organism>
<reference evidence="1 2" key="1">
    <citation type="submission" date="2019-03" db="EMBL/GenBank/DDBJ databases">
        <title>Genomic Encyclopedia of Archaeal and Bacterial Type Strains, Phase II (KMG-II): from individual species to whole genera.</title>
        <authorList>
            <person name="Goeker M."/>
        </authorList>
    </citation>
    <scope>NUCLEOTIDE SEQUENCE [LARGE SCALE GENOMIC DNA]</scope>
    <source>
        <strain evidence="1 2">DSM 28323</strain>
    </source>
</reference>
<dbReference type="AlphaFoldDB" id="A0A4R6J3P8"/>